<dbReference type="KEGG" id="maga:Mag101_07370"/>
<reference evidence="6" key="1">
    <citation type="submission" date="2017-02" db="EMBL/GenBank/DDBJ databases">
        <title>Genome of Microbulbifer agarilyticus GP101.</title>
        <authorList>
            <person name="Jung J."/>
            <person name="Bae S.S."/>
            <person name="Baek K."/>
        </authorList>
    </citation>
    <scope>NUCLEOTIDE SEQUENCE [LARGE SCALE GENOMIC DNA]</scope>
    <source>
        <strain evidence="6">GP101</strain>
    </source>
</reference>
<dbReference type="PANTHER" id="PTHR41286">
    <property type="entry name" value="HNH NUCLEASE YAJD-RELATED"/>
    <property type="match status" value="1"/>
</dbReference>
<dbReference type="STRING" id="260552.Mag101_07370"/>
<dbReference type="GO" id="GO:0008270">
    <property type="term" value="F:zinc ion binding"/>
    <property type="evidence" value="ECO:0007669"/>
    <property type="project" value="InterPro"/>
</dbReference>
<dbReference type="Gene3D" id="1.10.30.50">
    <property type="match status" value="1"/>
</dbReference>
<dbReference type="GO" id="GO:0005829">
    <property type="term" value="C:cytosol"/>
    <property type="evidence" value="ECO:0007669"/>
    <property type="project" value="TreeGrafter"/>
</dbReference>
<evidence type="ECO:0000256" key="1">
    <source>
        <dbReference type="ARBA" id="ARBA00022722"/>
    </source>
</evidence>
<dbReference type="PANTHER" id="PTHR41286:SF1">
    <property type="entry name" value="HNH NUCLEASE YAJD-RELATED"/>
    <property type="match status" value="1"/>
</dbReference>
<comment type="similarity">
    <text evidence="3">Belongs to the HNH nuclease family.</text>
</comment>
<keyword evidence="6" id="KW-0255">Endonuclease</keyword>
<dbReference type="GO" id="GO:0004519">
    <property type="term" value="F:endonuclease activity"/>
    <property type="evidence" value="ECO:0007669"/>
    <property type="project" value="UniProtKB-KW"/>
</dbReference>
<dbReference type="GO" id="GO:0003676">
    <property type="term" value="F:nucleic acid binding"/>
    <property type="evidence" value="ECO:0007669"/>
    <property type="project" value="InterPro"/>
</dbReference>
<organism evidence="6 7">
    <name type="scientific">Microbulbifer agarilyticus</name>
    <dbReference type="NCBI Taxonomy" id="260552"/>
    <lineage>
        <taxon>Bacteria</taxon>
        <taxon>Pseudomonadati</taxon>
        <taxon>Pseudomonadota</taxon>
        <taxon>Gammaproteobacteria</taxon>
        <taxon>Cellvibrionales</taxon>
        <taxon>Microbulbiferaceae</taxon>
        <taxon>Microbulbifer</taxon>
    </lineage>
</organism>
<evidence type="ECO:0000259" key="5">
    <source>
        <dbReference type="SMART" id="SM00507"/>
    </source>
</evidence>
<keyword evidence="2" id="KW-0378">Hydrolase</keyword>
<dbReference type="InterPro" id="IPR003615">
    <property type="entry name" value="HNH_nuc"/>
</dbReference>
<dbReference type="GO" id="GO:0016787">
    <property type="term" value="F:hydrolase activity"/>
    <property type="evidence" value="ECO:0007669"/>
    <property type="project" value="UniProtKB-KW"/>
</dbReference>
<proteinExistence type="inferred from homology"/>
<evidence type="ECO:0000313" key="7">
    <source>
        <dbReference type="Proteomes" id="UP000188219"/>
    </source>
</evidence>
<dbReference type="SMART" id="SM00507">
    <property type="entry name" value="HNHc"/>
    <property type="match status" value="1"/>
</dbReference>
<protein>
    <recommendedName>
        <fullName evidence="4">Putative HNH nuclease YajD</fullName>
    </recommendedName>
</protein>
<dbReference type="Proteomes" id="UP000188219">
    <property type="component" value="Chromosome"/>
</dbReference>
<keyword evidence="1" id="KW-0540">Nuclease</keyword>
<accession>A0A1Q2M4L0</accession>
<keyword evidence="7" id="KW-1185">Reference proteome</keyword>
<dbReference type="Pfam" id="PF01844">
    <property type="entry name" value="HNH"/>
    <property type="match status" value="1"/>
</dbReference>
<evidence type="ECO:0000256" key="3">
    <source>
        <dbReference type="ARBA" id="ARBA00038412"/>
    </source>
</evidence>
<dbReference type="InterPro" id="IPR002711">
    <property type="entry name" value="HNH"/>
</dbReference>
<evidence type="ECO:0000313" key="6">
    <source>
        <dbReference type="EMBL" id="AQQ67478.1"/>
    </source>
</evidence>
<evidence type="ECO:0000256" key="2">
    <source>
        <dbReference type="ARBA" id="ARBA00022801"/>
    </source>
</evidence>
<dbReference type="AlphaFoldDB" id="A0A1Q2M4L0"/>
<gene>
    <name evidence="6" type="ORF">Mag101_07370</name>
</gene>
<dbReference type="CDD" id="cd00085">
    <property type="entry name" value="HNHc"/>
    <property type="match status" value="1"/>
</dbReference>
<evidence type="ECO:0000256" key="4">
    <source>
        <dbReference type="ARBA" id="ARBA00040194"/>
    </source>
</evidence>
<sequence length="128" mass="14338">MPAKPPRACRKAGCSGTTVERHGYCEAHAHLASGYLMQGKYRGSAHQRGYGARWKRIRDRVMLRDRHLCQPCERENRITPAKAVDHIIPKFEGGTDADSNLEAICDPCHRKKTQQESIRARKGGVGSK</sequence>
<dbReference type="EMBL" id="CP019650">
    <property type="protein sequence ID" value="AQQ67478.1"/>
    <property type="molecule type" value="Genomic_DNA"/>
</dbReference>
<feature type="domain" description="HNH nuclease" evidence="5">
    <location>
        <begin position="56"/>
        <end position="110"/>
    </location>
</feature>
<name>A0A1Q2M4L0_9GAMM</name>
<dbReference type="OrthoDB" id="9802901at2"/>